<accession>A0AAN9UYF1</accession>
<dbReference type="PANTHER" id="PTHR34598:SF3">
    <property type="entry name" value="OXIDOREDUCTASE AN1597"/>
    <property type="match status" value="1"/>
</dbReference>
<reference evidence="2 3" key="1">
    <citation type="submission" date="2024-02" db="EMBL/GenBank/DDBJ databases">
        <title>De novo assembly and annotation of 12 fungi associated with fruit tree decline syndrome in Ontario, Canada.</title>
        <authorList>
            <person name="Sulman M."/>
            <person name="Ellouze W."/>
            <person name="Ilyukhin E."/>
        </authorList>
    </citation>
    <scope>NUCLEOTIDE SEQUENCE [LARGE SCALE GENOMIC DNA]</scope>
    <source>
        <strain evidence="2 3">M11/M66-122</strain>
    </source>
</reference>
<sequence>MAITALQPSLTTNGTVDFFNGTKDGAEAYVDYTDRSNNLKKPLKVGITAQDLRYATPRLTYQTDNFELRERPTTLTAEQFENDSPEGKKLIEELYYPDCKALVEEVTGCKNVHPFMYQTRCQPYQVKDIFNNRVKHAGLGAVHVDRDLGNLEVRLDFVFGEGEAARLLREHKRIGIVNVWRPVGVNAEVLPLTLIKHTAVPDMTYDSHMRRVYSRNDPMVSIKGIKGHETSLIHDHRFVYYYASNQTPDEVLIFNSFDTDVKKVVPHAGFWDNNTRPDAPDRRSVEVRCFVFYDDE</sequence>
<dbReference type="Proteomes" id="UP001320420">
    <property type="component" value="Unassembled WGS sequence"/>
</dbReference>
<dbReference type="NCBIfam" id="NF041278">
    <property type="entry name" value="CmcJ_NvfI_EfuI"/>
    <property type="match status" value="1"/>
</dbReference>
<comment type="caution">
    <text evidence="2">The sequence shown here is derived from an EMBL/GenBank/DDBJ whole genome shotgun (WGS) entry which is preliminary data.</text>
</comment>
<name>A0AAN9UYF1_9PEZI</name>
<dbReference type="InterPro" id="IPR044053">
    <property type="entry name" value="AsaB-like"/>
</dbReference>
<gene>
    <name evidence="2" type="ORF">SLS62_003352</name>
</gene>
<dbReference type="AlphaFoldDB" id="A0AAN9UYF1"/>
<proteinExistence type="inferred from homology"/>
<protein>
    <recommendedName>
        <fullName evidence="4">Methyltransferase</fullName>
    </recommendedName>
</protein>
<evidence type="ECO:0000313" key="2">
    <source>
        <dbReference type="EMBL" id="KAK7754570.1"/>
    </source>
</evidence>
<comment type="similarity">
    <text evidence="1">Belongs to the asaB hydroxylase/desaturase family.</text>
</comment>
<organism evidence="2 3">
    <name type="scientific">Diatrype stigma</name>
    <dbReference type="NCBI Taxonomy" id="117547"/>
    <lineage>
        <taxon>Eukaryota</taxon>
        <taxon>Fungi</taxon>
        <taxon>Dikarya</taxon>
        <taxon>Ascomycota</taxon>
        <taxon>Pezizomycotina</taxon>
        <taxon>Sordariomycetes</taxon>
        <taxon>Xylariomycetidae</taxon>
        <taxon>Xylariales</taxon>
        <taxon>Diatrypaceae</taxon>
        <taxon>Diatrype</taxon>
    </lineage>
</organism>
<evidence type="ECO:0008006" key="4">
    <source>
        <dbReference type="Google" id="ProtNLM"/>
    </source>
</evidence>
<dbReference type="PANTHER" id="PTHR34598">
    <property type="entry name" value="BLL6449 PROTEIN"/>
    <property type="match status" value="1"/>
</dbReference>
<keyword evidence="3" id="KW-1185">Reference proteome</keyword>
<dbReference type="EMBL" id="JAKJXP020000019">
    <property type="protein sequence ID" value="KAK7754570.1"/>
    <property type="molecule type" value="Genomic_DNA"/>
</dbReference>
<dbReference type="GO" id="GO:0016491">
    <property type="term" value="F:oxidoreductase activity"/>
    <property type="evidence" value="ECO:0007669"/>
    <property type="project" value="InterPro"/>
</dbReference>
<evidence type="ECO:0000256" key="1">
    <source>
        <dbReference type="ARBA" id="ARBA00023604"/>
    </source>
</evidence>
<evidence type="ECO:0000313" key="3">
    <source>
        <dbReference type="Proteomes" id="UP001320420"/>
    </source>
</evidence>